<keyword evidence="4" id="KW-0813">Transport</keyword>
<keyword evidence="7" id="KW-0653">Protein transport</keyword>
<dbReference type="GO" id="GO:0010008">
    <property type="term" value="C:endosome membrane"/>
    <property type="evidence" value="ECO:0007669"/>
    <property type="project" value="UniProtKB-SubCell"/>
</dbReference>
<dbReference type="Pfam" id="PF18097">
    <property type="entry name" value="Vta1_C"/>
    <property type="match status" value="1"/>
</dbReference>
<dbReference type="EMBL" id="ML992509">
    <property type="protein sequence ID" value="KAF2221923.1"/>
    <property type="molecule type" value="Genomic_DNA"/>
</dbReference>
<evidence type="ECO:0000313" key="12">
    <source>
        <dbReference type="EMBL" id="KAF2221923.1"/>
    </source>
</evidence>
<feature type="compositionally biased region" description="Low complexity" evidence="9">
    <location>
        <begin position="334"/>
        <end position="365"/>
    </location>
</feature>
<evidence type="ECO:0000313" key="13">
    <source>
        <dbReference type="Proteomes" id="UP000799538"/>
    </source>
</evidence>
<dbReference type="Gene3D" id="1.25.40.270">
    <property type="entry name" value="Vacuolar protein sorting-associated protein vta1"/>
    <property type="match status" value="1"/>
</dbReference>
<comment type="similarity">
    <text evidence="3">Belongs to the VTA1 family.</text>
</comment>
<dbReference type="InterPro" id="IPR039431">
    <property type="entry name" value="Vta1/CALS_N"/>
</dbReference>
<dbReference type="GO" id="GO:0032511">
    <property type="term" value="P:late endosome to vacuole transport via multivesicular body sorting pathway"/>
    <property type="evidence" value="ECO:0007669"/>
    <property type="project" value="InterPro"/>
</dbReference>
<dbReference type="InterPro" id="IPR041212">
    <property type="entry name" value="Vta1_C"/>
</dbReference>
<evidence type="ECO:0000256" key="9">
    <source>
        <dbReference type="SAM" id="MobiDB-lite"/>
    </source>
</evidence>
<evidence type="ECO:0000256" key="1">
    <source>
        <dbReference type="ARBA" id="ARBA00004481"/>
    </source>
</evidence>
<feature type="compositionally biased region" description="Polar residues" evidence="9">
    <location>
        <begin position="266"/>
        <end position="278"/>
    </location>
</feature>
<comment type="subcellular location">
    <subcellularLocation>
        <location evidence="2">Cytoplasm</location>
    </subcellularLocation>
    <subcellularLocation>
        <location evidence="1">Endosome membrane</location>
        <topology evidence="1">Peripheral membrane protein</topology>
    </subcellularLocation>
</comment>
<keyword evidence="8" id="KW-0472">Membrane</keyword>
<feature type="compositionally biased region" description="Polar residues" evidence="9">
    <location>
        <begin position="303"/>
        <end position="316"/>
    </location>
</feature>
<evidence type="ECO:0000256" key="2">
    <source>
        <dbReference type="ARBA" id="ARBA00004496"/>
    </source>
</evidence>
<dbReference type="Gene3D" id="1.20.5.420">
    <property type="entry name" value="Immunoglobulin FC, subunit C"/>
    <property type="match status" value="1"/>
</dbReference>
<keyword evidence="5" id="KW-0963">Cytoplasm</keyword>
<evidence type="ECO:0000256" key="7">
    <source>
        <dbReference type="ARBA" id="ARBA00022927"/>
    </source>
</evidence>
<feature type="domain" description="Vta1/callose synthase N-terminal" evidence="10">
    <location>
        <begin position="13"/>
        <end position="157"/>
    </location>
</feature>
<dbReference type="Pfam" id="PF04652">
    <property type="entry name" value="Vta1"/>
    <property type="match status" value="1"/>
</dbReference>
<keyword evidence="6" id="KW-0967">Endosome</keyword>
<evidence type="ECO:0000256" key="8">
    <source>
        <dbReference type="ARBA" id="ARBA00023136"/>
    </source>
</evidence>
<name>A0A6A6G8N4_9PEZI</name>
<dbReference type="PANTHER" id="PTHR46009:SF1">
    <property type="entry name" value="VACUOLAR PROTEIN SORTING-ASSOCIATED PROTEIN VTA1 HOMOLOG"/>
    <property type="match status" value="1"/>
</dbReference>
<evidence type="ECO:0000256" key="5">
    <source>
        <dbReference type="ARBA" id="ARBA00022490"/>
    </source>
</evidence>
<evidence type="ECO:0000259" key="10">
    <source>
        <dbReference type="Pfam" id="PF04652"/>
    </source>
</evidence>
<dbReference type="GO" id="GO:0005771">
    <property type="term" value="C:multivesicular body"/>
    <property type="evidence" value="ECO:0007669"/>
    <property type="project" value="TreeGrafter"/>
</dbReference>
<evidence type="ECO:0000256" key="4">
    <source>
        <dbReference type="ARBA" id="ARBA00022448"/>
    </source>
</evidence>
<proteinExistence type="inferred from homology"/>
<gene>
    <name evidence="12" type="ORF">BDZ85DRAFT_250822</name>
</gene>
<evidence type="ECO:0000256" key="3">
    <source>
        <dbReference type="ARBA" id="ARBA00007895"/>
    </source>
</evidence>
<accession>A0A6A6G8N4</accession>
<keyword evidence="13" id="KW-1185">Reference proteome</keyword>
<reference evidence="13" key="1">
    <citation type="journal article" date="2020" name="Stud. Mycol.">
        <title>101 Dothideomycetes genomes: A test case for predicting lifestyles and emergence of pathogens.</title>
        <authorList>
            <person name="Haridas S."/>
            <person name="Albert R."/>
            <person name="Binder M."/>
            <person name="Bloem J."/>
            <person name="LaButti K."/>
            <person name="Salamov A."/>
            <person name="Andreopoulos B."/>
            <person name="Baker S."/>
            <person name="Barry K."/>
            <person name="Bills G."/>
            <person name="Bluhm B."/>
            <person name="Cannon C."/>
            <person name="Castanera R."/>
            <person name="Culley D."/>
            <person name="Daum C."/>
            <person name="Ezra D."/>
            <person name="Gonzalez J."/>
            <person name="Henrissat B."/>
            <person name="Kuo A."/>
            <person name="Liang C."/>
            <person name="Lipzen A."/>
            <person name="Lutzoni F."/>
            <person name="Magnuson J."/>
            <person name="Mondo S."/>
            <person name="Nolan M."/>
            <person name="Ohm R."/>
            <person name="Pangilinan J."/>
            <person name="Park H.-J."/>
            <person name="Ramirez L."/>
            <person name="Alfaro M."/>
            <person name="Sun H."/>
            <person name="Tritt A."/>
            <person name="Yoshinaga Y."/>
            <person name="Zwiers L.-H."/>
            <person name="Turgeon B."/>
            <person name="Goodwin S."/>
            <person name="Spatafora J."/>
            <person name="Crous P."/>
            <person name="Grigoriev I."/>
        </authorList>
    </citation>
    <scope>NUCLEOTIDE SEQUENCE [LARGE SCALE GENOMIC DNA]</scope>
    <source>
        <strain evidence="13">CECT 20119</strain>
    </source>
</reference>
<feature type="domain" description="Vta1 C-terminal" evidence="11">
    <location>
        <begin position="373"/>
        <end position="408"/>
    </location>
</feature>
<organism evidence="12 13">
    <name type="scientific">Elsinoe ampelina</name>
    <dbReference type="NCBI Taxonomy" id="302913"/>
    <lineage>
        <taxon>Eukaryota</taxon>
        <taxon>Fungi</taxon>
        <taxon>Dikarya</taxon>
        <taxon>Ascomycota</taxon>
        <taxon>Pezizomycotina</taxon>
        <taxon>Dothideomycetes</taxon>
        <taxon>Dothideomycetidae</taxon>
        <taxon>Myriangiales</taxon>
        <taxon>Elsinoaceae</taxon>
        <taxon>Elsinoe</taxon>
    </lineage>
</organism>
<sequence>MAASLPAKLKIPSISPFANRAAQLEKFRPIVSYWCNYQIVQQILGKNLHAIDDECRDFTMALMDKLETAKNQSPPVDAIVDDIAAKAYIEQFALETFQKADNAIHTDKASKQTIDTFQAASTFLELMSIWTHPLDAETASKIKYAKYHALRIAKAIKAGEDPNASNPKDDIPPAVSPGLATPGDTMQIDATQPPSAGGPYIAPSVESAPDSMLPSRTASAQPGPAIVPPPAEPFKPEPDVSPIEPADESNSRHGSVGGGYFPEVPTFTSQPSAPTISTAEPDLGPASTQTAPPSNLPPAGPSQPIQSPQDFYSQNPPRMPPAPQVFSPPPAPVPQHASLPHPAAPVQSLAQAAPPSQAYQPPATQGPLRTDDESVAQAQKHAKWAISALNFEDVNTAVKELRIALQALGAS</sequence>
<dbReference type="PANTHER" id="PTHR46009">
    <property type="entry name" value="VACUOLAR PROTEIN SORTING-ASSOCIATED PROTEIN VTA1 HOMOLOG"/>
    <property type="match status" value="1"/>
</dbReference>
<dbReference type="OrthoDB" id="391137at2759"/>
<evidence type="ECO:0000259" key="11">
    <source>
        <dbReference type="Pfam" id="PF18097"/>
    </source>
</evidence>
<dbReference type="InterPro" id="IPR023175">
    <property type="entry name" value="Vta1/CALS_N_sf"/>
</dbReference>
<feature type="region of interest" description="Disordered" evidence="9">
    <location>
        <begin position="160"/>
        <end position="379"/>
    </location>
</feature>
<evidence type="ECO:0000256" key="6">
    <source>
        <dbReference type="ARBA" id="ARBA00022753"/>
    </source>
</evidence>
<protein>
    <submittedName>
        <fullName evidence="12">Vta1 like-domain-containing protein</fullName>
    </submittedName>
</protein>
<dbReference type="AlphaFoldDB" id="A0A6A6G8N4"/>
<dbReference type="GO" id="GO:0015031">
    <property type="term" value="P:protein transport"/>
    <property type="evidence" value="ECO:0007669"/>
    <property type="project" value="UniProtKB-KW"/>
</dbReference>
<feature type="compositionally biased region" description="Pro residues" evidence="9">
    <location>
        <begin position="317"/>
        <end position="333"/>
    </location>
</feature>
<dbReference type="Proteomes" id="UP000799538">
    <property type="component" value="Unassembled WGS sequence"/>
</dbReference>
<dbReference type="InterPro" id="IPR044538">
    <property type="entry name" value="Vta1-like"/>
</dbReference>